<reference evidence="3" key="1">
    <citation type="submission" date="2023-04" db="EMBL/GenBank/DDBJ databases">
        <title>Phytophthora lilii NBRC 32176.</title>
        <authorList>
            <person name="Ichikawa N."/>
            <person name="Sato H."/>
            <person name="Tonouchi N."/>
        </authorList>
    </citation>
    <scope>NUCLEOTIDE SEQUENCE</scope>
    <source>
        <strain evidence="3">NBRC 32176</strain>
    </source>
</reference>
<keyword evidence="2" id="KW-0812">Transmembrane</keyword>
<sequence length="110" mass="12658">MAKRSIDNSKQELAEKDQVIEKLRDELAKSQQTSHTWFVDASTRDPRQLLHKVAHGNLLWCLVEYANENEFDDSKEFAWHCFPRGASSVAVIVVVAAVLRVMWFMVIARV</sequence>
<evidence type="ECO:0000256" key="1">
    <source>
        <dbReference type="SAM" id="Coils"/>
    </source>
</evidence>
<evidence type="ECO:0000256" key="2">
    <source>
        <dbReference type="SAM" id="Phobius"/>
    </source>
</evidence>
<keyword evidence="2" id="KW-1133">Transmembrane helix</keyword>
<keyword evidence="2" id="KW-0472">Membrane</keyword>
<dbReference type="OrthoDB" id="5848685at2759"/>
<dbReference type="EMBL" id="BSXW01000126">
    <property type="protein sequence ID" value="GMF12583.1"/>
    <property type="molecule type" value="Genomic_DNA"/>
</dbReference>
<comment type="caution">
    <text evidence="3">The sequence shown here is derived from an EMBL/GenBank/DDBJ whole genome shotgun (WGS) entry which is preliminary data.</text>
</comment>
<proteinExistence type="predicted"/>
<keyword evidence="4" id="KW-1185">Reference proteome</keyword>
<name>A0A9W6TEG6_9STRA</name>
<feature type="transmembrane region" description="Helical" evidence="2">
    <location>
        <begin position="89"/>
        <end position="108"/>
    </location>
</feature>
<feature type="coiled-coil region" evidence="1">
    <location>
        <begin position="6"/>
        <end position="33"/>
    </location>
</feature>
<gene>
    <name evidence="3" type="ORF">Plil01_000317300</name>
</gene>
<dbReference type="AlphaFoldDB" id="A0A9W6TEG6"/>
<keyword evidence="1" id="KW-0175">Coiled coil</keyword>
<dbReference type="Proteomes" id="UP001165083">
    <property type="component" value="Unassembled WGS sequence"/>
</dbReference>
<protein>
    <submittedName>
        <fullName evidence="3">Unnamed protein product</fullName>
    </submittedName>
</protein>
<organism evidence="3 4">
    <name type="scientific">Phytophthora lilii</name>
    <dbReference type="NCBI Taxonomy" id="2077276"/>
    <lineage>
        <taxon>Eukaryota</taxon>
        <taxon>Sar</taxon>
        <taxon>Stramenopiles</taxon>
        <taxon>Oomycota</taxon>
        <taxon>Peronosporomycetes</taxon>
        <taxon>Peronosporales</taxon>
        <taxon>Peronosporaceae</taxon>
        <taxon>Phytophthora</taxon>
    </lineage>
</organism>
<evidence type="ECO:0000313" key="4">
    <source>
        <dbReference type="Proteomes" id="UP001165083"/>
    </source>
</evidence>
<evidence type="ECO:0000313" key="3">
    <source>
        <dbReference type="EMBL" id="GMF12583.1"/>
    </source>
</evidence>
<accession>A0A9W6TEG6</accession>